<dbReference type="GO" id="GO:0000398">
    <property type="term" value="P:mRNA splicing, via spliceosome"/>
    <property type="evidence" value="ECO:0007669"/>
    <property type="project" value="TreeGrafter"/>
</dbReference>
<evidence type="ECO:0000256" key="4">
    <source>
        <dbReference type="SAM" id="MobiDB-lite"/>
    </source>
</evidence>
<evidence type="ECO:0000256" key="3">
    <source>
        <dbReference type="ARBA" id="ARBA00023242"/>
    </source>
</evidence>
<accession>A0AA88DX13</accession>
<dbReference type="PANTHER" id="PTHR13486">
    <property type="entry name" value="TELOMERE LENGTH AND SILENCING PROTEIN 1 TLS1 FAMILY MEMBER"/>
    <property type="match status" value="1"/>
</dbReference>
<evidence type="ECO:0000256" key="2">
    <source>
        <dbReference type="ARBA" id="ARBA00007643"/>
    </source>
</evidence>
<organism evidence="5 6">
    <name type="scientific">Ficus carica</name>
    <name type="common">Common fig</name>
    <dbReference type="NCBI Taxonomy" id="3494"/>
    <lineage>
        <taxon>Eukaryota</taxon>
        <taxon>Viridiplantae</taxon>
        <taxon>Streptophyta</taxon>
        <taxon>Embryophyta</taxon>
        <taxon>Tracheophyta</taxon>
        <taxon>Spermatophyta</taxon>
        <taxon>Magnoliopsida</taxon>
        <taxon>eudicotyledons</taxon>
        <taxon>Gunneridae</taxon>
        <taxon>Pentapetalae</taxon>
        <taxon>rosids</taxon>
        <taxon>fabids</taxon>
        <taxon>Rosales</taxon>
        <taxon>Moraceae</taxon>
        <taxon>Ficeae</taxon>
        <taxon>Ficus</taxon>
    </lineage>
</organism>
<dbReference type="GO" id="GO:0005681">
    <property type="term" value="C:spliceosomal complex"/>
    <property type="evidence" value="ECO:0007669"/>
    <property type="project" value="TreeGrafter"/>
</dbReference>
<dbReference type="EMBL" id="BTGU01000132">
    <property type="protein sequence ID" value="GMN62620.1"/>
    <property type="molecule type" value="Genomic_DNA"/>
</dbReference>
<evidence type="ECO:0000313" key="6">
    <source>
        <dbReference type="Proteomes" id="UP001187192"/>
    </source>
</evidence>
<evidence type="ECO:0000313" key="5">
    <source>
        <dbReference type="EMBL" id="GMN62620.1"/>
    </source>
</evidence>
<dbReference type="PANTHER" id="PTHR13486:SF2">
    <property type="entry name" value="SPLICING FACTOR C9ORF78"/>
    <property type="match status" value="1"/>
</dbReference>
<comment type="similarity">
    <text evidence="2">Belongs to the TLS1 family.</text>
</comment>
<evidence type="ECO:0000256" key="1">
    <source>
        <dbReference type="ARBA" id="ARBA00004123"/>
    </source>
</evidence>
<reference evidence="5" key="1">
    <citation type="submission" date="2023-07" db="EMBL/GenBank/DDBJ databases">
        <title>draft genome sequence of fig (Ficus carica).</title>
        <authorList>
            <person name="Takahashi T."/>
            <person name="Nishimura K."/>
        </authorList>
    </citation>
    <scope>NUCLEOTIDE SEQUENCE</scope>
</reference>
<name>A0AA88DX13_FICCA</name>
<feature type="compositionally biased region" description="Basic and acidic residues" evidence="4">
    <location>
        <begin position="28"/>
        <end position="39"/>
    </location>
</feature>
<comment type="subcellular location">
    <subcellularLocation>
        <location evidence="1">Nucleus</location>
    </subcellularLocation>
</comment>
<dbReference type="Proteomes" id="UP001187192">
    <property type="component" value="Unassembled WGS sequence"/>
</dbReference>
<keyword evidence="3" id="KW-0539">Nucleus</keyword>
<feature type="region of interest" description="Disordered" evidence="4">
    <location>
        <begin position="243"/>
        <end position="286"/>
    </location>
</feature>
<feature type="compositionally biased region" description="Basic and acidic residues" evidence="4">
    <location>
        <begin position="243"/>
        <end position="257"/>
    </location>
</feature>
<feature type="compositionally biased region" description="Gly residues" evidence="4">
    <location>
        <begin position="88"/>
        <end position="97"/>
    </location>
</feature>
<dbReference type="InterPro" id="IPR010756">
    <property type="entry name" value="Tls1-like"/>
</dbReference>
<gene>
    <name evidence="5" type="ORF">TIFTF001_031710</name>
</gene>
<feature type="region of interest" description="Disordered" evidence="4">
    <location>
        <begin position="1"/>
        <end position="106"/>
    </location>
</feature>
<proteinExistence type="inferred from homology"/>
<evidence type="ECO:0008006" key="7">
    <source>
        <dbReference type="Google" id="ProtNLM"/>
    </source>
</evidence>
<dbReference type="AlphaFoldDB" id="A0AA88DX13"/>
<protein>
    <recommendedName>
        <fullName evidence="7">Hepatocellular carcinoma-associated antigen 59</fullName>
    </recommendedName>
</protein>
<comment type="caution">
    <text evidence="5">The sequence shown here is derived from an EMBL/GenBank/DDBJ whole genome shotgun (WGS) entry which is preliminary data.</text>
</comment>
<dbReference type="Pfam" id="PF07052">
    <property type="entry name" value="Hep_59"/>
    <property type="match status" value="1"/>
</dbReference>
<keyword evidence="6" id="KW-1185">Reference proteome</keyword>
<sequence>MEEELKKKKNFRKRSASADDSDEPQDEEERRMALEEVKLVQKQRQRKSGIPAMSNGSANSAVVGGGNANTSDKKSINNKLTDSALLESGGGGGGGGGDADKDKDDLVLQDTFAQETAVMVEDPNMLKYVEQELAKKRGRKVDATADQVDNDLKRAEDELYKIPDHLKVKKRNSEESSTQWTTGIAEVQLPIDFKLRNIEETEAAKKLLQEKRLMGSRTKSDFSIPSSYTADYFQRGRDYAEKLRREHPELYKDRTSSQDEGGGGSRQHDTATEGAAQRQAATDEFMLDRFRKRERLRVMRR</sequence>